<keyword evidence="1" id="KW-0812">Transmembrane</keyword>
<protein>
    <submittedName>
        <fullName evidence="2">Uncharacterized protein</fullName>
    </submittedName>
</protein>
<evidence type="ECO:0000256" key="1">
    <source>
        <dbReference type="SAM" id="Phobius"/>
    </source>
</evidence>
<keyword evidence="1" id="KW-0472">Membrane</keyword>
<sequence length="66" mass="7494">MAENFYDKTQFLVIGLTLITGVSGILILRKLKINPLDYKLNDEQSDRLVMGVFHLLISVISILFIV</sequence>
<evidence type="ECO:0000313" key="2">
    <source>
        <dbReference type="EMBL" id="GAA4333075.1"/>
    </source>
</evidence>
<name>A0ABP8H1L7_9SPHI</name>
<reference evidence="3" key="1">
    <citation type="journal article" date="2019" name="Int. J. Syst. Evol. Microbiol.">
        <title>The Global Catalogue of Microorganisms (GCM) 10K type strain sequencing project: providing services to taxonomists for standard genome sequencing and annotation.</title>
        <authorList>
            <consortium name="The Broad Institute Genomics Platform"/>
            <consortium name="The Broad Institute Genome Sequencing Center for Infectious Disease"/>
            <person name="Wu L."/>
            <person name="Ma J."/>
        </authorList>
    </citation>
    <scope>NUCLEOTIDE SEQUENCE [LARGE SCALE GENOMIC DNA]</scope>
    <source>
        <strain evidence="3">JCM 17705</strain>
    </source>
</reference>
<dbReference type="Proteomes" id="UP001500582">
    <property type="component" value="Unassembled WGS sequence"/>
</dbReference>
<gene>
    <name evidence="2" type="ORF">GCM10023149_39640</name>
</gene>
<keyword evidence="1" id="KW-1133">Transmembrane helix</keyword>
<organism evidence="2 3">
    <name type="scientific">Mucilaginibacter gynuensis</name>
    <dbReference type="NCBI Taxonomy" id="1302236"/>
    <lineage>
        <taxon>Bacteria</taxon>
        <taxon>Pseudomonadati</taxon>
        <taxon>Bacteroidota</taxon>
        <taxon>Sphingobacteriia</taxon>
        <taxon>Sphingobacteriales</taxon>
        <taxon>Sphingobacteriaceae</taxon>
        <taxon>Mucilaginibacter</taxon>
    </lineage>
</organism>
<feature type="transmembrane region" description="Helical" evidence="1">
    <location>
        <begin position="12"/>
        <end position="28"/>
    </location>
</feature>
<evidence type="ECO:0000313" key="3">
    <source>
        <dbReference type="Proteomes" id="UP001500582"/>
    </source>
</evidence>
<dbReference type="RefSeq" id="WP_345212912.1">
    <property type="nucleotide sequence ID" value="NZ_BAABFT010000013.1"/>
</dbReference>
<comment type="caution">
    <text evidence="2">The sequence shown here is derived from an EMBL/GenBank/DDBJ whole genome shotgun (WGS) entry which is preliminary data.</text>
</comment>
<accession>A0ABP8H1L7</accession>
<proteinExistence type="predicted"/>
<dbReference type="EMBL" id="BAABFT010000013">
    <property type="protein sequence ID" value="GAA4333075.1"/>
    <property type="molecule type" value="Genomic_DNA"/>
</dbReference>
<feature type="transmembrane region" description="Helical" evidence="1">
    <location>
        <begin position="48"/>
        <end position="65"/>
    </location>
</feature>
<keyword evidence="3" id="KW-1185">Reference proteome</keyword>